<organism evidence="3 4">
    <name type="scientific">Fibrobacter succinogenes (strain ATCC 19169 / S85)</name>
    <dbReference type="NCBI Taxonomy" id="59374"/>
    <lineage>
        <taxon>Bacteria</taxon>
        <taxon>Pseudomonadati</taxon>
        <taxon>Fibrobacterota</taxon>
        <taxon>Fibrobacteria</taxon>
        <taxon>Fibrobacterales</taxon>
        <taxon>Fibrobacteraceae</taxon>
        <taxon>Fibrobacter</taxon>
    </lineage>
</organism>
<dbReference type="EMBL" id="CP002158">
    <property type="protein sequence ID" value="ADL26809.1"/>
    <property type="molecule type" value="Genomic_DNA"/>
</dbReference>
<feature type="domain" description="Antitoxin SocA-like Panacea" evidence="1">
    <location>
        <begin position="29"/>
        <end position="120"/>
    </location>
</feature>
<evidence type="ECO:0000313" key="5">
    <source>
        <dbReference type="Proteomes" id="UP000001497"/>
    </source>
</evidence>
<dbReference type="Proteomes" id="UP000000517">
    <property type="component" value="Chromosome"/>
</dbReference>
<dbReference type="RefSeq" id="WP_014547082.1">
    <property type="nucleotide sequence ID" value="NC_013410.1"/>
</dbReference>
<evidence type="ECO:0000259" key="1">
    <source>
        <dbReference type="Pfam" id="PF13274"/>
    </source>
</evidence>
<protein>
    <submittedName>
        <fullName evidence="2">Uncharacterized phage-associated protein-like protein</fullName>
    </submittedName>
</protein>
<dbReference type="KEGG" id="fsc:FSU_3034"/>
<dbReference type="STRING" id="59374.FSU_3034"/>
<dbReference type="Proteomes" id="UP000001497">
    <property type="component" value="Chromosome"/>
</dbReference>
<sequence length="145" mass="16721">MAYKALQIAQLLLSKAAERNQELMSNLKLQKMLYYEQGFHLAAFDTPLFDENIEAWMFGPVVPEVYEKYAKYDAKGIEPPTQIDIKLNEEETTLFNNVFDVYNQYSAVKLVEMTHSEPPWNSVSPGKGNIISQESMKKFFLTRLA</sequence>
<proteinExistence type="predicted"/>
<dbReference type="OrthoDB" id="9799173at2"/>
<reference evidence="4" key="2">
    <citation type="submission" date="2010-08" db="EMBL/GenBank/DDBJ databases">
        <title>Complete sequence of Fibrobacter succinogenes subsp. succinogenes S85.</title>
        <authorList>
            <person name="Durkin A.S."/>
            <person name="Nelson K.E."/>
            <person name="Morrison M."/>
            <person name="Forsberg C.W."/>
            <person name="Wilson D.B."/>
            <person name="Russell J.B."/>
            <person name="Cann I.K.O."/>
            <person name="Mackie R.I."/>
            <person name="White B.A."/>
        </authorList>
    </citation>
    <scope>NUCLEOTIDE SEQUENCE [LARGE SCALE GENOMIC DNA]</scope>
    <source>
        <strain evidence="4">ATCC 19169 / S85</strain>
    </source>
</reference>
<gene>
    <name evidence="2" type="ordered locus">Fisuc_2469</name>
    <name evidence="3" type="ordered locus">FSU_3034</name>
</gene>
<dbReference type="KEGG" id="fsu:Fisuc_2469"/>
<dbReference type="eggNOG" id="COG3600">
    <property type="taxonomic scope" value="Bacteria"/>
</dbReference>
<dbReference type="HOGENOM" id="CLU_110683_4_0_0"/>
<keyword evidence="5" id="KW-1185">Reference proteome</keyword>
<evidence type="ECO:0000313" key="4">
    <source>
        <dbReference type="Proteomes" id="UP000000517"/>
    </source>
</evidence>
<dbReference type="Pfam" id="PF13274">
    <property type="entry name" value="SocA_Panacea"/>
    <property type="match status" value="1"/>
</dbReference>
<reference evidence="3" key="3">
    <citation type="submission" date="2010-08" db="EMBL/GenBank/DDBJ databases">
        <authorList>
            <person name="Durkin A.S."/>
            <person name="Nelson K.E."/>
            <person name="Morrison M."/>
            <person name="Forsberg C.W."/>
            <person name="Wilson D.B."/>
            <person name="Russell J.B."/>
            <person name="Cann I.K.O."/>
            <person name="Mackie R.I."/>
            <person name="White B.A."/>
        </authorList>
    </citation>
    <scope>NUCLEOTIDE SEQUENCE</scope>
    <source>
        <strain evidence="3">S85</strain>
    </source>
</reference>
<evidence type="ECO:0000313" key="3">
    <source>
        <dbReference type="EMBL" id="ADL26809.1"/>
    </source>
</evidence>
<reference evidence="2 5" key="1">
    <citation type="submission" date="2009-10" db="EMBL/GenBank/DDBJ databases">
        <title>Complete sequence of Fibrobacter succinogenes subsp. succinogenes S85.</title>
        <authorList>
            <consortium name="US DOE Joint Genome Institute"/>
            <person name="Lucas S."/>
            <person name="Copeland A."/>
            <person name="Lapidus A."/>
            <person name="Glavina del Rio T."/>
            <person name="Tice H."/>
            <person name="Bruce D."/>
            <person name="Goodwin L."/>
            <person name="Pitluck S."/>
            <person name="Chertkov O."/>
            <person name="Detter J.C."/>
            <person name="Han C."/>
            <person name="Tapia R."/>
            <person name="Larimer F."/>
            <person name="Land M."/>
            <person name="Hauser L."/>
            <person name="Kyrpides N."/>
            <person name="Mikhailova N."/>
            <person name="Weimer P.J."/>
            <person name="Stevenson D.M."/>
            <person name="Boyum J."/>
            <person name="Brumm P.I."/>
            <person name="Mead D."/>
        </authorList>
    </citation>
    <scope>NUCLEOTIDE SEQUENCE [LARGE SCALE GENOMIC DNA]</scope>
    <source>
        <strain evidence="5">ATCC 19169 / S85</strain>
        <strain evidence="2">S85</strain>
    </source>
</reference>
<dbReference type="InterPro" id="IPR025272">
    <property type="entry name" value="SocA_Panacea"/>
</dbReference>
<dbReference type="EMBL" id="CP001792">
    <property type="protein sequence ID" value="ACX76055.1"/>
    <property type="molecule type" value="Genomic_DNA"/>
</dbReference>
<evidence type="ECO:0000313" key="2">
    <source>
        <dbReference type="EMBL" id="ACX76055.1"/>
    </source>
</evidence>
<accession>C9RLP0</accession>
<dbReference type="AlphaFoldDB" id="C9RLP0"/>
<name>C9RLP0_FIBSS</name>